<dbReference type="AlphaFoldDB" id="G2Y2Z8"/>
<reference evidence="2" key="1">
    <citation type="journal article" date="2011" name="PLoS Genet.">
        <title>Genomic analysis of the necrotrophic fungal pathogens Sclerotinia sclerotiorum and Botrytis cinerea.</title>
        <authorList>
            <person name="Amselem J."/>
            <person name="Cuomo C.A."/>
            <person name="van Kan J.A."/>
            <person name="Viaud M."/>
            <person name="Benito E.P."/>
            <person name="Couloux A."/>
            <person name="Coutinho P.M."/>
            <person name="de Vries R.P."/>
            <person name="Dyer P.S."/>
            <person name="Fillinger S."/>
            <person name="Fournier E."/>
            <person name="Gout L."/>
            <person name="Hahn M."/>
            <person name="Kohn L."/>
            <person name="Lapalu N."/>
            <person name="Plummer K.M."/>
            <person name="Pradier J.M."/>
            <person name="Quevillon E."/>
            <person name="Sharon A."/>
            <person name="Simon A."/>
            <person name="ten Have A."/>
            <person name="Tudzynski B."/>
            <person name="Tudzynski P."/>
            <person name="Wincker P."/>
            <person name="Andrew M."/>
            <person name="Anthouard V."/>
            <person name="Beever R.E."/>
            <person name="Beffa R."/>
            <person name="Benoit I."/>
            <person name="Bouzid O."/>
            <person name="Brault B."/>
            <person name="Chen Z."/>
            <person name="Choquer M."/>
            <person name="Collemare J."/>
            <person name="Cotton P."/>
            <person name="Danchin E.G."/>
            <person name="Da Silva C."/>
            <person name="Gautier A."/>
            <person name="Giraud C."/>
            <person name="Giraud T."/>
            <person name="Gonzalez C."/>
            <person name="Grossetete S."/>
            <person name="Guldener U."/>
            <person name="Henrissat B."/>
            <person name="Howlett B.J."/>
            <person name="Kodira C."/>
            <person name="Kretschmer M."/>
            <person name="Lappartient A."/>
            <person name="Leroch M."/>
            <person name="Levis C."/>
            <person name="Mauceli E."/>
            <person name="Neuveglise C."/>
            <person name="Oeser B."/>
            <person name="Pearson M."/>
            <person name="Poulain J."/>
            <person name="Poussereau N."/>
            <person name="Quesneville H."/>
            <person name="Rascle C."/>
            <person name="Schumacher J."/>
            <person name="Segurens B."/>
            <person name="Sexton A."/>
            <person name="Silva E."/>
            <person name="Sirven C."/>
            <person name="Soanes D.M."/>
            <person name="Talbot N.J."/>
            <person name="Templeton M."/>
            <person name="Yandava C."/>
            <person name="Yarden O."/>
            <person name="Zeng Q."/>
            <person name="Rollins J.A."/>
            <person name="Lebrun M.H."/>
            <person name="Dickman M."/>
        </authorList>
    </citation>
    <scope>NUCLEOTIDE SEQUENCE [LARGE SCALE GENOMIC DNA]</scope>
    <source>
        <strain evidence="2">T4</strain>
    </source>
</reference>
<accession>G2Y2Z8</accession>
<dbReference type="EMBL" id="FQ790285">
    <property type="protein sequence ID" value="CCD47038.1"/>
    <property type="molecule type" value="Genomic_DNA"/>
</dbReference>
<evidence type="ECO:0000313" key="2">
    <source>
        <dbReference type="Proteomes" id="UP000008177"/>
    </source>
</evidence>
<gene>
    <name evidence="1" type="ORF">BofuT4_P039400.1</name>
</gene>
<protein>
    <submittedName>
        <fullName evidence="1">Uncharacterized protein</fullName>
    </submittedName>
</protein>
<dbReference type="HOGENOM" id="CLU_2003559_0_0_1"/>
<proteinExistence type="predicted"/>
<organism evidence="1 2">
    <name type="scientific">Botryotinia fuckeliana (strain T4)</name>
    <name type="common">Noble rot fungus</name>
    <name type="synonym">Botrytis cinerea</name>
    <dbReference type="NCBI Taxonomy" id="999810"/>
    <lineage>
        <taxon>Eukaryota</taxon>
        <taxon>Fungi</taxon>
        <taxon>Dikarya</taxon>
        <taxon>Ascomycota</taxon>
        <taxon>Pezizomycotina</taxon>
        <taxon>Leotiomycetes</taxon>
        <taxon>Helotiales</taxon>
        <taxon>Sclerotiniaceae</taxon>
        <taxon>Botrytis</taxon>
    </lineage>
</organism>
<dbReference type="InParanoid" id="G2Y2Z8"/>
<sequence>MRTSPWITSLPPAFRNMAFPAYLPVIPTVVEKQGNTQATCQNISVFSYLAGIDYSSHLCGAGLSDQISTTSPIHKPVMRNPYLFLLMFPENDQKASIFTTESAFPLKFRALMSPCLVCLNVHRI</sequence>
<evidence type="ECO:0000313" key="1">
    <source>
        <dbReference type="EMBL" id="CCD47038.1"/>
    </source>
</evidence>
<name>G2Y2Z8_BOTF4</name>
<dbReference type="Proteomes" id="UP000008177">
    <property type="component" value="Unplaced contigs"/>
</dbReference>